<sequence length="29" mass="3315">MIEPWRSERPDLRSGGNDCHTEDGLEAGW</sequence>
<proteinExistence type="predicted"/>
<feature type="compositionally biased region" description="Basic and acidic residues" evidence="1">
    <location>
        <begin position="1"/>
        <end position="12"/>
    </location>
</feature>
<evidence type="ECO:0000313" key="2">
    <source>
        <dbReference type="EMBL" id="GJE62200.1"/>
    </source>
</evidence>
<dbReference type="EMBL" id="BPRB01000288">
    <property type="protein sequence ID" value="GJE62200.1"/>
    <property type="molecule type" value="Genomic_DNA"/>
</dbReference>
<accession>A0ABQ4U469</accession>
<comment type="caution">
    <text evidence="2">The sequence shown here is derived from an EMBL/GenBank/DDBJ whole genome shotgun (WGS) entry which is preliminary data.</text>
</comment>
<evidence type="ECO:0000256" key="1">
    <source>
        <dbReference type="SAM" id="MobiDB-lite"/>
    </source>
</evidence>
<keyword evidence="3" id="KW-1185">Reference proteome</keyword>
<name>A0ABQ4U469_9HYPH</name>
<dbReference type="Proteomes" id="UP001055057">
    <property type="component" value="Unassembled WGS sequence"/>
</dbReference>
<protein>
    <submittedName>
        <fullName evidence="2">Uncharacterized protein</fullName>
    </submittedName>
</protein>
<organism evidence="2 3">
    <name type="scientific">Methylobacterium trifolii</name>
    <dbReference type="NCBI Taxonomy" id="1003092"/>
    <lineage>
        <taxon>Bacteria</taxon>
        <taxon>Pseudomonadati</taxon>
        <taxon>Pseudomonadota</taxon>
        <taxon>Alphaproteobacteria</taxon>
        <taxon>Hyphomicrobiales</taxon>
        <taxon>Methylobacteriaceae</taxon>
        <taxon>Methylobacterium</taxon>
    </lineage>
</organism>
<feature type="region of interest" description="Disordered" evidence="1">
    <location>
        <begin position="1"/>
        <end position="29"/>
    </location>
</feature>
<gene>
    <name evidence="2" type="ORF">MPOCJGCO_4330</name>
</gene>
<evidence type="ECO:0000313" key="3">
    <source>
        <dbReference type="Proteomes" id="UP001055057"/>
    </source>
</evidence>
<reference evidence="2" key="2">
    <citation type="submission" date="2021-08" db="EMBL/GenBank/DDBJ databases">
        <authorList>
            <person name="Tani A."/>
            <person name="Ola A."/>
            <person name="Ogura Y."/>
            <person name="Katsura K."/>
            <person name="Hayashi T."/>
        </authorList>
    </citation>
    <scope>NUCLEOTIDE SEQUENCE</scope>
    <source>
        <strain evidence="2">DSM 23632</strain>
    </source>
</reference>
<reference evidence="2" key="1">
    <citation type="journal article" date="2021" name="Front. Microbiol.">
        <title>Comprehensive Comparative Genomics and Phenotyping of Methylobacterium Species.</title>
        <authorList>
            <person name="Alessa O."/>
            <person name="Ogura Y."/>
            <person name="Fujitani Y."/>
            <person name="Takami H."/>
            <person name="Hayashi T."/>
            <person name="Sahin N."/>
            <person name="Tani A."/>
        </authorList>
    </citation>
    <scope>NUCLEOTIDE SEQUENCE</scope>
    <source>
        <strain evidence="2">DSM 23632</strain>
    </source>
</reference>